<protein>
    <submittedName>
        <fullName evidence="1">Uncharacterized protein</fullName>
    </submittedName>
</protein>
<evidence type="ECO:0000313" key="1">
    <source>
        <dbReference type="EnsemblMetazoa" id="OVOC9707.1"/>
    </source>
</evidence>
<dbReference type="AlphaFoldDB" id="A0A8R1U2Z4"/>
<proteinExistence type="predicted"/>
<dbReference type="Proteomes" id="UP000024404">
    <property type="component" value="Unassembled WGS sequence"/>
</dbReference>
<keyword evidence="2" id="KW-1185">Reference proteome</keyword>
<accession>A0A8R1U2Z4</accession>
<reference evidence="2" key="1">
    <citation type="submission" date="2013-10" db="EMBL/GenBank/DDBJ databases">
        <title>Genome sequencing of Onchocerca volvulus.</title>
        <authorList>
            <person name="Cotton J."/>
            <person name="Tsai J."/>
            <person name="Stanley E."/>
            <person name="Tracey A."/>
            <person name="Holroyd N."/>
            <person name="Lustigman S."/>
            <person name="Berriman M."/>
        </authorList>
    </citation>
    <scope>NUCLEOTIDE SEQUENCE</scope>
</reference>
<sequence>MSESSGRMDDRQKILKTHTVPMIVYAAISRPRSIDEFCVQYLISSYHLSFITYHSSLYTSSQHQQSVGQPFN</sequence>
<dbReference type="EnsemblMetazoa" id="OVOC9707.1">
    <property type="protein sequence ID" value="OVOC9707.1"/>
    <property type="gene ID" value="WBGene00246516"/>
</dbReference>
<reference evidence="1" key="2">
    <citation type="submission" date="2022-06" db="UniProtKB">
        <authorList>
            <consortium name="EnsemblMetazoa"/>
        </authorList>
    </citation>
    <scope>IDENTIFICATION</scope>
</reference>
<name>A0A8R1U2Z4_ONCVO</name>
<organism evidence="1 2">
    <name type="scientific">Onchocerca volvulus</name>
    <dbReference type="NCBI Taxonomy" id="6282"/>
    <lineage>
        <taxon>Eukaryota</taxon>
        <taxon>Metazoa</taxon>
        <taxon>Ecdysozoa</taxon>
        <taxon>Nematoda</taxon>
        <taxon>Chromadorea</taxon>
        <taxon>Rhabditida</taxon>
        <taxon>Spirurina</taxon>
        <taxon>Spiruromorpha</taxon>
        <taxon>Filarioidea</taxon>
        <taxon>Onchocercidae</taxon>
        <taxon>Onchocerca</taxon>
    </lineage>
</organism>
<evidence type="ECO:0000313" key="2">
    <source>
        <dbReference type="Proteomes" id="UP000024404"/>
    </source>
</evidence>
<dbReference type="EMBL" id="CMVM020000291">
    <property type="status" value="NOT_ANNOTATED_CDS"/>
    <property type="molecule type" value="Genomic_DNA"/>
</dbReference>